<evidence type="ECO:0000256" key="1">
    <source>
        <dbReference type="SAM" id="Coils"/>
    </source>
</evidence>
<dbReference type="EMBL" id="LXWW01000346">
    <property type="protein sequence ID" value="OAO13664.1"/>
    <property type="molecule type" value="Genomic_DNA"/>
</dbReference>
<accession>A0A196SCC9</accession>
<dbReference type="OrthoDB" id="205708at2759"/>
<dbReference type="AlphaFoldDB" id="A0A196SCC9"/>
<gene>
    <name evidence="2" type="ORF">AV274_4638</name>
</gene>
<proteinExistence type="predicted"/>
<evidence type="ECO:0000313" key="2">
    <source>
        <dbReference type="EMBL" id="OAO13664.1"/>
    </source>
</evidence>
<comment type="caution">
    <text evidence="2">The sequence shown here is derived from an EMBL/GenBank/DDBJ whole genome shotgun (WGS) entry which is preliminary data.</text>
</comment>
<sequence length="181" mass="21145">MAQDPADTVLDLLVQMKEVSMQYSTLEESNRENMNRIDRMCHVLFERIRRTPDEDEAAKQRRQERIAKLEEAIASKDKEISSLIEERDDYRIELTQLNNALKLLVVDHKNLEDEKELKETLLSEIQQLKDVITQKENVISQMQKENDRIRSEKAMILEEVAKAVQNDERSIAAEDSQSCEV</sequence>
<protein>
    <submittedName>
        <fullName evidence="2">Uncharacterized protein</fullName>
    </submittedName>
</protein>
<keyword evidence="3" id="KW-1185">Reference proteome</keyword>
<evidence type="ECO:0000313" key="3">
    <source>
        <dbReference type="Proteomes" id="UP000078348"/>
    </source>
</evidence>
<organism evidence="2 3">
    <name type="scientific">Blastocystis sp. subtype 1 (strain ATCC 50177 / NandII)</name>
    <dbReference type="NCBI Taxonomy" id="478820"/>
    <lineage>
        <taxon>Eukaryota</taxon>
        <taxon>Sar</taxon>
        <taxon>Stramenopiles</taxon>
        <taxon>Bigyra</taxon>
        <taxon>Opalozoa</taxon>
        <taxon>Opalinata</taxon>
        <taxon>Blastocystidae</taxon>
        <taxon>Blastocystis</taxon>
    </lineage>
</organism>
<keyword evidence="1" id="KW-0175">Coiled coil</keyword>
<feature type="coiled-coil region" evidence="1">
    <location>
        <begin position="59"/>
        <end position="159"/>
    </location>
</feature>
<name>A0A196SCC9_BLAHN</name>
<dbReference type="Proteomes" id="UP000078348">
    <property type="component" value="Unassembled WGS sequence"/>
</dbReference>
<reference evidence="2 3" key="1">
    <citation type="submission" date="2016-05" db="EMBL/GenBank/DDBJ databases">
        <title>Nuclear genome of Blastocystis sp. subtype 1 NandII.</title>
        <authorList>
            <person name="Gentekaki E."/>
            <person name="Curtis B."/>
            <person name="Stairs C."/>
            <person name="Eme L."/>
            <person name="Herman E."/>
            <person name="Klimes V."/>
            <person name="Arias M.C."/>
            <person name="Elias M."/>
            <person name="Hilliou F."/>
            <person name="Klute M."/>
            <person name="Malik S.-B."/>
            <person name="Pightling A."/>
            <person name="Rachubinski R."/>
            <person name="Salas D."/>
            <person name="Schlacht A."/>
            <person name="Suga H."/>
            <person name="Archibald J."/>
            <person name="Ball S.G."/>
            <person name="Clark G."/>
            <person name="Dacks J."/>
            <person name="Van Der Giezen M."/>
            <person name="Tsaousis A."/>
            <person name="Roger A."/>
        </authorList>
    </citation>
    <scope>NUCLEOTIDE SEQUENCE [LARGE SCALE GENOMIC DNA]</scope>
    <source>
        <strain evidence="3">ATCC 50177 / NandII</strain>
    </source>
</reference>